<dbReference type="AlphaFoldDB" id="A0A8H7UZA9"/>
<dbReference type="OrthoDB" id="292747at2759"/>
<keyword evidence="2" id="KW-1185">Reference proteome</keyword>
<proteinExistence type="predicted"/>
<organism evidence="1 2">
    <name type="scientific">Mucor plumbeus</name>
    <dbReference type="NCBI Taxonomy" id="97098"/>
    <lineage>
        <taxon>Eukaryota</taxon>
        <taxon>Fungi</taxon>
        <taxon>Fungi incertae sedis</taxon>
        <taxon>Mucoromycota</taxon>
        <taxon>Mucoromycotina</taxon>
        <taxon>Mucoromycetes</taxon>
        <taxon>Mucorales</taxon>
        <taxon>Mucorineae</taxon>
        <taxon>Mucoraceae</taxon>
        <taxon>Mucor</taxon>
    </lineage>
</organism>
<reference evidence="1" key="1">
    <citation type="submission" date="2020-12" db="EMBL/GenBank/DDBJ databases">
        <title>Metabolic potential, ecology and presence of endohyphal bacteria is reflected in genomic diversity of Mucoromycotina.</title>
        <authorList>
            <person name="Muszewska A."/>
            <person name="Okrasinska A."/>
            <person name="Steczkiewicz K."/>
            <person name="Drgas O."/>
            <person name="Orlowska M."/>
            <person name="Perlinska-Lenart U."/>
            <person name="Aleksandrzak-Piekarczyk T."/>
            <person name="Szatraj K."/>
            <person name="Zielenkiewicz U."/>
            <person name="Pilsyk S."/>
            <person name="Malc E."/>
            <person name="Mieczkowski P."/>
            <person name="Kruszewska J.S."/>
            <person name="Biernat P."/>
            <person name="Pawlowska J."/>
        </authorList>
    </citation>
    <scope>NUCLEOTIDE SEQUENCE</scope>
    <source>
        <strain evidence="1">CBS 226.32</strain>
    </source>
</reference>
<comment type="caution">
    <text evidence="1">The sequence shown here is derived from an EMBL/GenBank/DDBJ whole genome shotgun (WGS) entry which is preliminary data.</text>
</comment>
<evidence type="ECO:0000313" key="2">
    <source>
        <dbReference type="Proteomes" id="UP000650833"/>
    </source>
</evidence>
<name>A0A8H7UZA9_9FUNG</name>
<gene>
    <name evidence="1" type="ORF">INT46_004534</name>
</gene>
<accession>A0A8H7UZA9</accession>
<dbReference type="Proteomes" id="UP000650833">
    <property type="component" value="Unassembled WGS sequence"/>
</dbReference>
<dbReference type="EMBL" id="JAEPRC010000201">
    <property type="protein sequence ID" value="KAG2204276.1"/>
    <property type="molecule type" value="Genomic_DNA"/>
</dbReference>
<sequence>MSTRFQDTLTIIPLRIDFLASPWMPTNQEFTSTNLEARYNEMLFRVKLDDHKINAIWSILTKLAKLIHVQSGVALW</sequence>
<protein>
    <submittedName>
        <fullName evidence="1">Uncharacterized protein</fullName>
    </submittedName>
</protein>
<evidence type="ECO:0000313" key="1">
    <source>
        <dbReference type="EMBL" id="KAG2204276.1"/>
    </source>
</evidence>